<protein>
    <submittedName>
        <fullName evidence="1">Uncharacterized protein</fullName>
    </submittedName>
</protein>
<comment type="caution">
    <text evidence="1">The sequence shown here is derived from an EMBL/GenBank/DDBJ whole genome shotgun (WGS) entry which is preliminary data.</text>
</comment>
<dbReference type="AlphaFoldDB" id="A0A8J2BSG3"/>
<organism evidence="1 2">
    <name type="scientific">Candidatus Methylacidithermus pantelleriae</name>
    <dbReference type="NCBI Taxonomy" id="2744239"/>
    <lineage>
        <taxon>Bacteria</taxon>
        <taxon>Pseudomonadati</taxon>
        <taxon>Verrucomicrobiota</taxon>
        <taxon>Methylacidiphilae</taxon>
        <taxon>Methylacidiphilales</taxon>
        <taxon>Methylacidiphilaceae</taxon>
        <taxon>Candidatus Methylacidithermus</taxon>
    </lineage>
</organism>
<accession>A0A8J2BSG3</accession>
<sequence>MYDRHSINRELFLRNNKQVNDKIFEYLDENNPLERKHLEDELNPIESRIAEYYKGFYEGIRQMLEKEGIHWEDRGHYVYHAYVDSRYDVPWWEIDPKFRLGQPSKPRDFPKAEEVLRKWPHLKLYADGNLEAIARLYAYRAFLSLGRSKALEYLRKAGMAKIAEEKTASEFDVTMYPNEVRSPIGQRYFLTNDGLELYNRAFMAPQMSPVASQFIRGLWGIKRVSMPISFSLGAMAHGFHMAYSTFMYESRGVHWMKALSNLFTTELRKKAPGVVDYFYGRKKLEDLNQWERSIVGHLEDAGIPVTHRESVLQELGEFAGPLTRERFEQIYGKTFGKLYEQLDRLGFFKLQNFVFSEMVPLYKIQWALNRIEEMYRREPHLHKELPEYWDRMAKIRDMALDWFGEASWDIHAKAWDPVLSRSLGAMMVSLPWQIGFFRRVGRQAGYLWKLAHGERLNWLETQEFLGNLVYAITLPTIIAGINYYNTGELPKKLEDFLDIKTTKNEDGSWNAISPITYHKELFHIRNIGRYPSLWSLWESFSSKVTPFWRSVIELATNRDFLGHPVYPEDWTVDQRKRIEAAWLAIEHVLESATPLPIENLIHRVREGREASPWEAVSGVLGFRPTRITIYDSPVYEEVSKLWSAYGIKSHSFEAGEHARAIRELIQARDRGDTLTATRIVAEHPDLAKEFEGPNQEKRVHRMFRELPPEWQRYILKKYGFTPEAQELMKLAPKWLRNEVMQETVPGEERVEEEAPTS</sequence>
<dbReference type="EMBL" id="CAJNOB010000064">
    <property type="protein sequence ID" value="CAF0704369.1"/>
    <property type="molecule type" value="Genomic_DNA"/>
</dbReference>
<reference evidence="1" key="1">
    <citation type="submission" date="2021-02" db="EMBL/GenBank/DDBJ databases">
        <authorList>
            <person name="Cremers G."/>
            <person name="Picone N."/>
        </authorList>
    </citation>
    <scope>NUCLEOTIDE SEQUENCE</scope>
    <source>
        <strain evidence="1">PQ17</strain>
    </source>
</reference>
<proteinExistence type="predicted"/>
<evidence type="ECO:0000313" key="2">
    <source>
        <dbReference type="Proteomes" id="UP000663859"/>
    </source>
</evidence>
<dbReference type="Proteomes" id="UP000663859">
    <property type="component" value="Unassembled WGS sequence"/>
</dbReference>
<keyword evidence="2" id="KW-1185">Reference proteome</keyword>
<gene>
    <name evidence="1" type="ORF">MPNT_670001</name>
</gene>
<name>A0A8J2BSG3_9BACT</name>
<evidence type="ECO:0000313" key="1">
    <source>
        <dbReference type="EMBL" id="CAF0704369.1"/>
    </source>
</evidence>